<dbReference type="InterPro" id="IPR036457">
    <property type="entry name" value="PPM-type-like_dom_sf"/>
</dbReference>
<dbReference type="AlphaFoldDB" id="A0A7S2PS74"/>
<dbReference type="InterPro" id="IPR015655">
    <property type="entry name" value="PP2C"/>
</dbReference>
<evidence type="ECO:0000256" key="5">
    <source>
        <dbReference type="ARBA" id="ARBA00023211"/>
    </source>
</evidence>
<evidence type="ECO:0000256" key="4">
    <source>
        <dbReference type="ARBA" id="ARBA00013081"/>
    </source>
</evidence>
<evidence type="ECO:0000256" key="3">
    <source>
        <dbReference type="ARBA" id="ARBA00006702"/>
    </source>
</evidence>
<dbReference type="SMART" id="SM00332">
    <property type="entry name" value="PP2Cc"/>
    <property type="match status" value="1"/>
</dbReference>
<feature type="domain" description="PPM-type phosphatase" evidence="6">
    <location>
        <begin position="23"/>
        <end position="300"/>
    </location>
</feature>
<dbReference type="FunFam" id="3.60.40.10:FF:000075">
    <property type="entry name" value="Protein phosphatase 2C, putative"/>
    <property type="match status" value="1"/>
</dbReference>
<dbReference type="SUPFAM" id="SSF81606">
    <property type="entry name" value="PP2C-like"/>
    <property type="match status" value="1"/>
</dbReference>
<keyword evidence="5" id="KW-0464">Manganese</keyword>
<dbReference type="Gene3D" id="3.60.40.10">
    <property type="entry name" value="PPM-type phosphatase domain"/>
    <property type="match status" value="1"/>
</dbReference>
<sequence length="339" mass="37041">MGSMLDKPITEKETEKGEANSVVYGVSGMQGWRVEMEDSHTLVGSIPALPTMGFFGCYDGHGGSYTSAYAGDHLMNIFSERPEFKQYLALTQAARDSSEGIDLIKAALNNAFLQIDEKMLAESEEDRDPRDRSGCTCIVVVVTEKHLICSNAGDSRACYSRDGHAVPLSFDHKPNDAEEHSRIDRAGGYVSMRRVDGDLAVSRALGDFQYKDRADLPAEEQKVTAKPDLIVYPRDPEKDEFMVVACDGIWDVVSNDECVNMVQKILDEGETDMGLVCEEVLDSCLELNSRDNMTALIVAFPSAKFGKGGGVAARRDARKALLEEQMKAESGAAEGENSA</sequence>
<accession>A0A7S2PS74</accession>
<comment type="cofactor">
    <cofactor evidence="2">
        <name>Mg(2+)</name>
        <dbReference type="ChEBI" id="CHEBI:18420"/>
    </cofactor>
</comment>
<dbReference type="EMBL" id="HBGY01033610">
    <property type="protein sequence ID" value="CAD9614379.1"/>
    <property type="molecule type" value="Transcribed_RNA"/>
</dbReference>
<organism evidence="7">
    <name type="scientific">Leptocylindrus danicus</name>
    <dbReference type="NCBI Taxonomy" id="163516"/>
    <lineage>
        <taxon>Eukaryota</taxon>
        <taxon>Sar</taxon>
        <taxon>Stramenopiles</taxon>
        <taxon>Ochrophyta</taxon>
        <taxon>Bacillariophyta</taxon>
        <taxon>Coscinodiscophyceae</taxon>
        <taxon>Chaetocerotophycidae</taxon>
        <taxon>Leptocylindrales</taxon>
        <taxon>Leptocylindraceae</taxon>
        <taxon>Leptocylindrus</taxon>
    </lineage>
</organism>
<dbReference type="PANTHER" id="PTHR13832:SF565">
    <property type="entry name" value="AT28366P-RELATED"/>
    <property type="match status" value="1"/>
</dbReference>
<gene>
    <name evidence="7" type="ORF">LDAN0321_LOCUS21091</name>
</gene>
<evidence type="ECO:0000256" key="2">
    <source>
        <dbReference type="ARBA" id="ARBA00001946"/>
    </source>
</evidence>
<reference evidence="7" key="1">
    <citation type="submission" date="2021-01" db="EMBL/GenBank/DDBJ databases">
        <authorList>
            <person name="Corre E."/>
            <person name="Pelletier E."/>
            <person name="Niang G."/>
            <person name="Scheremetjew M."/>
            <person name="Finn R."/>
            <person name="Kale V."/>
            <person name="Holt S."/>
            <person name="Cochrane G."/>
            <person name="Meng A."/>
            <person name="Brown T."/>
            <person name="Cohen L."/>
        </authorList>
    </citation>
    <scope>NUCLEOTIDE SEQUENCE</scope>
    <source>
        <strain evidence="7">B650</strain>
    </source>
</reference>
<dbReference type="PANTHER" id="PTHR13832">
    <property type="entry name" value="PROTEIN PHOSPHATASE 2C"/>
    <property type="match status" value="1"/>
</dbReference>
<dbReference type="EC" id="3.1.3.16" evidence="4"/>
<proteinExistence type="inferred from homology"/>
<protein>
    <recommendedName>
        <fullName evidence="4">protein-serine/threonine phosphatase</fullName>
        <ecNumber evidence="4">3.1.3.16</ecNumber>
    </recommendedName>
</protein>
<comment type="similarity">
    <text evidence="3">Belongs to the PP2C family.</text>
</comment>
<dbReference type="PROSITE" id="PS51746">
    <property type="entry name" value="PPM_2"/>
    <property type="match status" value="1"/>
</dbReference>
<dbReference type="GO" id="GO:0004722">
    <property type="term" value="F:protein serine/threonine phosphatase activity"/>
    <property type="evidence" value="ECO:0007669"/>
    <property type="project" value="UniProtKB-EC"/>
</dbReference>
<dbReference type="CDD" id="cd00143">
    <property type="entry name" value="PP2Cc"/>
    <property type="match status" value="1"/>
</dbReference>
<comment type="cofactor">
    <cofactor evidence="1">
        <name>Mn(2+)</name>
        <dbReference type="ChEBI" id="CHEBI:29035"/>
    </cofactor>
</comment>
<name>A0A7S2PS74_9STRA</name>
<dbReference type="Pfam" id="PF00481">
    <property type="entry name" value="PP2C"/>
    <property type="match status" value="1"/>
</dbReference>
<evidence type="ECO:0000313" key="7">
    <source>
        <dbReference type="EMBL" id="CAD9614379.1"/>
    </source>
</evidence>
<evidence type="ECO:0000259" key="6">
    <source>
        <dbReference type="PROSITE" id="PS51746"/>
    </source>
</evidence>
<dbReference type="InterPro" id="IPR001932">
    <property type="entry name" value="PPM-type_phosphatase-like_dom"/>
</dbReference>
<evidence type="ECO:0000256" key="1">
    <source>
        <dbReference type="ARBA" id="ARBA00001936"/>
    </source>
</evidence>